<dbReference type="InterPro" id="IPR024523">
    <property type="entry name" value="DUF3793"/>
</dbReference>
<organism evidence="1 2">
    <name type="scientific">Clostridium oceanicum</name>
    <dbReference type="NCBI Taxonomy" id="1543"/>
    <lineage>
        <taxon>Bacteria</taxon>
        <taxon>Bacillati</taxon>
        <taxon>Bacillota</taxon>
        <taxon>Clostridia</taxon>
        <taxon>Eubacteriales</taxon>
        <taxon>Clostridiaceae</taxon>
        <taxon>Clostridium</taxon>
    </lineage>
</organism>
<comment type="caution">
    <text evidence="1">The sequence shown here is derived from an EMBL/GenBank/DDBJ whole genome shotgun (WGS) entry which is preliminary data.</text>
</comment>
<reference evidence="1 2" key="1">
    <citation type="journal article" date="2019" name="Int. J. Syst. Evol. Microbiol.">
        <title>The Global Catalogue of Microorganisms (GCM) 10K type strain sequencing project: providing services to taxonomists for standard genome sequencing and annotation.</title>
        <authorList>
            <consortium name="The Broad Institute Genomics Platform"/>
            <consortium name="The Broad Institute Genome Sequencing Center for Infectious Disease"/>
            <person name="Wu L."/>
            <person name="Ma J."/>
        </authorList>
    </citation>
    <scope>NUCLEOTIDE SEQUENCE [LARGE SCALE GENOMIC DNA]</scope>
    <source>
        <strain evidence="1 2">JCM 1407</strain>
    </source>
</reference>
<keyword evidence="2" id="KW-1185">Reference proteome</keyword>
<gene>
    <name evidence="1" type="ORF">GCM10008906_13880</name>
</gene>
<protein>
    <submittedName>
        <fullName evidence="1">DUF3793 family protein</fullName>
    </submittedName>
</protein>
<dbReference type="Proteomes" id="UP001501510">
    <property type="component" value="Unassembled WGS sequence"/>
</dbReference>
<sequence>MSKELLTKYFDTISNHNDKDYLISKIMFSSAPTIANEKVSSLLTFLKDSERNSYEYWEKYKYELKKEFCLEFYELKKDDNRIVVLFYNKDKLVHTLSKENHIKFLKRFGYKEDMNLKEMLNVLRTRYENVCPHEMGIFLGYPLEDVSEFIYRPNKKCLMIGYWKVYHNMEQAKEIFKNYDLAKNKIVNLLAEGVKPYAIINSL</sequence>
<dbReference type="RefSeq" id="WP_343760238.1">
    <property type="nucleotide sequence ID" value="NZ_BAAACG010000008.1"/>
</dbReference>
<accession>A0ABN1JEE2</accession>
<name>A0ABN1JEE2_9CLOT</name>
<dbReference type="EMBL" id="BAAACG010000008">
    <property type="protein sequence ID" value="GAA0737577.1"/>
    <property type="molecule type" value="Genomic_DNA"/>
</dbReference>
<dbReference type="Pfam" id="PF12672">
    <property type="entry name" value="DUF3793"/>
    <property type="match status" value="1"/>
</dbReference>
<evidence type="ECO:0000313" key="2">
    <source>
        <dbReference type="Proteomes" id="UP001501510"/>
    </source>
</evidence>
<proteinExistence type="predicted"/>
<evidence type="ECO:0000313" key="1">
    <source>
        <dbReference type="EMBL" id="GAA0737577.1"/>
    </source>
</evidence>